<dbReference type="OrthoDB" id="1925139at2759"/>
<dbReference type="Gramene" id="KZM98715">
    <property type="protein sequence ID" value="KZM98715"/>
    <property type="gene ID" value="DCAR_013923"/>
</dbReference>
<gene>
    <name evidence="2" type="ORF">DCAR_0417052</name>
</gene>
<evidence type="ECO:0000313" key="3">
    <source>
        <dbReference type="Proteomes" id="UP000077755"/>
    </source>
</evidence>
<proteinExistence type="predicted"/>
<evidence type="ECO:0000256" key="1">
    <source>
        <dbReference type="SAM" id="MobiDB-lite"/>
    </source>
</evidence>
<dbReference type="Proteomes" id="UP000077755">
    <property type="component" value="Chromosome 4"/>
</dbReference>
<dbReference type="KEGG" id="dcr:108215609"/>
<sequence length="299" mass="33530">MINSELKKDQLGNSGLELDTCISHKQPPISTKKLALTDVQNDNRVLQYHRESLFSTDGGPIADKSKICGTKRPIPESLTSHPFRPLSDRTTTKEHLVYTSKKLEPVQGNGKSGHNADRSVSNPLPKPHHNMQQEILPKQTLVLEDNTNHVSMATSNHTIPKNTCSYLNSPLDSLPISLANPGNGMGPAENDCSKVISKVPISAHSRRVDDRKWEERYIHLQNFLKMCDDESICRDHVQKLRHLTPAELSIYAVELERRAIQLTIEEGKELQRMKALKILEKSATTANPLQMSQPSQSKK</sequence>
<organism evidence="2 3">
    <name type="scientific">Daucus carota subsp. sativus</name>
    <name type="common">Carrot</name>
    <dbReference type="NCBI Taxonomy" id="79200"/>
    <lineage>
        <taxon>Eukaryota</taxon>
        <taxon>Viridiplantae</taxon>
        <taxon>Streptophyta</taxon>
        <taxon>Embryophyta</taxon>
        <taxon>Tracheophyta</taxon>
        <taxon>Spermatophyta</taxon>
        <taxon>Magnoliopsida</taxon>
        <taxon>eudicotyledons</taxon>
        <taxon>Gunneridae</taxon>
        <taxon>Pentapetalae</taxon>
        <taxon>asterids</taxon>
        <taxon>campanulids</taxon>
        <taxon>Apiales</taxon>
        <taxon>Apiaceae</taxon>
        <taxon>Apioideae</taxon>
        <taxon>Scandiceae</taxon>
        <taxon>Daucinae</taxon>
        <taxon>Daucus</taxon>
        <taxon>Daucus sect. Daucus</taxon>
    </lineage>
</organism>
<dbReference type="OMA" id="MSNHQEN"/>
<name>A0A165XZV9_DAUCS</name>
<reference evidence="2" key="1">
    <citation type="journal article" date="2016" name="Nat. Genet.">
        <title>A high-quality carrot genome assembly provides new insights into carotenoid accumulation and asterid genome evolution.</title>
        <authorList>
            <person name="Iorizzo M."/>
            <person name="Ellison S."/>
            <person name="Senalik D."/>
            <person name="Zeng P."/>
            <person name="Satapoomin P."/>
            <person name="Huang J."/>
            <person name="Bowman M."/>
            <person name="Iovene M."/>
            <person name="Sanseverino W."/>
            <person name="Cavagnaro P."/>
            <person name="Yildiz M."/>
            <person name="Macko-Podgorni A."/>
            <person name="Moranska E."/>
            <person name="Grzebelus E."/>
            <person name="Grzebelus D."/>
            <person name="Ashrafi H."/>
            <person name="Zheng Z."/>
            <person name="Cheng S."/>
            <person name="Spooner D."/>
            <person name="Van Deynze A."/>
            <person name="Simon P."/>
        </authorList>
    </citation>
    <scope>NUCLEOTIDE SEQUENCE</scope>
    <source>
        <tissue evidence="2">Leaf</tissue>
    </source>
</reference>
<reference evidence="2" key="2">
    <citation type="submission" date="2022-03" db="EMBL/GenBank/DDBJ databases">
        <title>Draft title - Genomic analysis of global carrot germplasm unveils the trajectory of domestication and the origin of high carotenoid orange carrot.</title>
        <authorList>
            <person name="Iorizzo M."/>
            <person name="Ellison S."/>
            <person name="Senalik D."/>
            <person name="Macko-Podgorni A."/>
            <person name="Grzebelus D."/>
            <person name="Bostan H."/>
            <person name="Rolling W."/>
            <person name="Curaba J."/>
            <person name="Simon P."/>
        </authorList>
    </citation>
    <scope>NUCLEOTIDE SEQUENCE</scope>
    <source>
        <tissue evidence="2">Leaf</tissue>
    </source>
</reference>
<accession>A0A165XZV9</accession>
<dbReference type="EMBL" id="CP093346">
    <property type="protein sequence ID" value="WOG97711.1"/>
    <property type="molecule type" value="Genomic_DNA"/>
</dbReference>
<feature type="compositionally biased region" description="Basic and acidic residues" evidence="1">
    <location>
        <begin position="86"/>
        <end position="104"/>
    </location>
</feature>
<dbReference type="AlphaFoldDB" id="A0A165XZV9"/>
<feature type="region of interest" description="Disordered" evidence="1">
    <location>
        <begin position="71"/>
        <end position="130"/>
    </location>
</feature>
<dbReference type="PANTHER" id="PTHR34555">
    <property type="entry name" value="INTEGRAL MEMBRANE HEMOLYSIN-III-LIKE PROTEIN"/>
    <property type="match status" value="1"/>
</dbReference>
<keyword evidence="3" id="KW-1185">Reference proteome</keyword>
<protein>
    <submittedName>
        <fullName evidence="2">Uncharacterized protein</fullName>
    </submittedName>
</protein>
<evidence type="ECO:0000313" key="2">
    <source>
        <dbReference type="EMBL" id="WOG97711.1"/>
    </source>
</evidence>
<dbReference type="PANTHER" id="PTHR34555:SF7">
    <property type="entry name" value="DUF3741 DOMAIN-CONTAINING PROTEIN"/>
    <property type="match status" value="1"/>
</dbReference>